<feature type="compositionally biased region" description="Basic and acidic residues" evidence="4">
    <location>
        <begin position="3654"/>
        <end position="3666"/>
    </location>
</feature>
<dbReference type="InterPro" id="IPR043502">
    <property type="entry name" value="DNA/RNA_pol_sf"/>
</dbReference>
<organism evidence="6 7">
    <name type="scientific">Symbiodinium microadriaticum</name>
    <name type="common">Dinoflagellate</name>
    <name type="synonym">Zooxanthella microadriatica</name>
    <dbReference type="NCBI Taxonomy" id="2951"/>
    <lineage>
        <taxon>Eukaryota</taxon>
        <taxon>Sar</taxon>
        <taxon>Alveolata</taxon>
        <taxon>Dinophyceae</taxon>
        <taxon>Suessiales</taxon>
        <taxon>Symbiodiniaceae</taxon>
        <taxon>Symbiodinium</taxon>
    </lineage>
</organism>
<dbReference type="Pfam" id="PF00078">
    <property type="entry name" value="RVT_1"/>
    <property type="match status" value="1"/>
</dbReference>
<evidence type="ECO:0000256" key="3">
    <source>
        <dbReference type="SAM" id="Coils"/>
    </source>
</evidence>
<dbReference type="SUPFAM" id="SSF56672">
    <property type="entry name" value="DNA/RNA polymerases"/>
    <property type="match status" value="1"/>
</dbReference>
<feature type="region of interest" description="Disordered" evidence="4">
    <location>
        <begin position="78"/>
        <end position="122"/>
    </location>
</feature>
<keyword evidence="7" id="KW-1185">Reference proteome</keyword>
<accession>A0A1Q9CSQ6</accession>
<evidence type="ECO:0000259" key="5">
    <source>
        <dbReference type="PROSITE" id="PS50878"/>
    </source>
</evidence>
<reference evidence="6 7" key="1">
    <citation type="submission" date="2016-02" db="EMBL/GenBank/DDBJ databases">
        <title>Genome analysis of coral dinoflagellate symbionts highlights evolutionary adaptations to a symbiotic lifestyle.</title>
        <authorList>
            <person name="Aranda M."/>
            <person name="Li Y."/>
            <person name="Liew Y.J."/>
            <person name="Baumgarten S."/>
            <person name="Simakov O."/>
            <person name="Wilson M."/>
            <person name="Piel J."/>
            <person name="Ashoor H."/>
            <person name="Bougouffa S."/>
            <person name="Bajic V.B."/>
            <person name="Ryu T."/>
            <person name="Ravasi T."/>
            <person name="Bayer T."/>
            <person name="Micklem G."/>
            <person name="Kim H."/>
            <person name="Bhak J."/>
            <person name="Lajeunesse T.C."/>
            <person name="Voolstra C.R."/>
        </authorList>
    </citation>
    <scope>NUCLEOTIDE SEQUENCE [LARGE SCALE GENOMIC DNA]</scope>
    <source>
        <strain evidence="6 7">CCMP2467</strain>
    </source>
</reference>
<dbReference type="PANTHER" id="PTHR47447">
    <property type="entry name" value="OS03G0856100 PROTEIN"/>
    <property type="match status" value="1"/>
</dbReference>
<feature type="repeat" description="PPR" evidence="2">
    <location>
        <begin position="2613"/>
        <end position="2647"/>
    </location>
</feature>
<feature type="region of interest" description="Disordered" evidence="4">
    <location>
        <begin position="1096"/>
        <end position="1186"/>
    </location>
</feature>
<feature type="region of interest" description="Disordered" evidence="4">
    <location>
        <begin position="1506"/>
        <end position="1527"/>
    </location>
</feature>
<dbReference type="InterPro" id="IPR000477">
    <property type="entry name" value="RT_dom"/>
</dbReference>
<dbReference type="InterPro" id="IPR011990">
    <property type="entry name" value="TPR-like_helical_dom_sf"/>
</dbReference>
<feature type="compositionally biased region" description="Basic and acidic residues" evidence="4">
    <location>
        <begin position="86"/>
        <end position="105"/>
    </location>
</feature>
<sequence>MRRSKSTKEKGAPAKEPRPGRLFVLLLNTTTKDEGEVTVVLGKLILPFLQKVGKNVILSDGRGAGGRGGAVVPAAAAAVPDDDDLESHKDMSDNEGSPKRGHEDGLLGPSKRRGGRGAPSAPELLAQPVLDLGHMELLLQTHSDRIMKAQKENLDGMMALLEERTSTRIDQVDQKTDAVNARVQSLEGQLAQALRGDRPRGGPDVDRRLTLLFGGWERDTRKPVILQQLSEALDQLDLKGHLDGEPFCTGPRRSTALAVFRVRDNESEHLTRKRMHEVILGLASSKVPIPPTGRRMFATYSKSKAERAVSNHAGWIKRAVLGLGQGVADLLDVEYNTGTCWMGQSLVGSATRPTQPGCDEKGLLREEVEGHKVWVDIGAIARESKVDKKVVERALEEDGKTVGFLEAVAGRDKKGVVIHEDTYKCLGTDHDMLEVAVRIRGEGRRRVHCTRPRVWTGGVQIIEKIDQGILRQLAKNCTKPKPGQSYRDPPEVRVAAREARRSNSTEKWKIVQNMRKKARKEWELRRIKEATAGDWGAVRKLRAQRNVGWDTHYAEQQPEGEAHSSIHNHLEKIYKTGRRLPVLPPWEGEAQAFTEEELMTAVQAGGKGKAVGLDRTSTELLQGICTTPGGKGHLLEFFNNILCTAEVPADWNRAIMVVIPKTAYPVDPGDLRPLSMGSAAAKVFARMLLARSEPMIRIQGPEQCRGKGRQCSDFVFTVSRLMQLEQEWKQGTCWLKVDLAKAFDRVDRRALTQRLLQRMGMCPEYRCWHNLLRNADAVLQTEWDCTIMEMHDGIKQGAIESPAFFSFLAETCLHEAAERYAWHKTEDTFAGLQLNNLLYMDDGLQWSRGVQGIEQRVAQWGVVLQEFGLSINAKKCQLYCSPFHTGKRVLKVQGELIYASEDLTILGLTFRVGASPSEMIAPLLAKARAKFWGGLKHLLRAKTPLGGRVNLMERVLGGTVLWPLAALPMDTSSMGLINAMQAQMCVWMMRVAKKTDESLRHPGHIYPRLMNMERDMDKDLPWASLRQLSVMDQDVYLMSWSCTADQTITTLVLAMHFFHMSLGLLALLGAWALLPLGKLVPPTFAEFGAYATTIPPSTRRGDLTTISATRAPAQHARGTKHDDDWEMPTVPEATQEEEKKGELPETVAAKRDGNKAPLGDQGPGHDGRDDPGVHEGGGRQKNHRFTQDYTMQCNHQGKEETFDNMTEGALPQSLNYDLRRQAAGAGEDEDMSQKRLEYTGLGIGATDGGPGGSGEERYDSAVCAVPVGVQYHLFPLNYTILNPNETGMMASDLALLGREQEGLIDTDVASFMQQPDDSEAWHAFLEALRSKLDNMDKLGRAVQVDYLLRRLDWHGTDTASGYFLGHMAGRTGQMTALLVAFREDIEVEPSAPAPQLAAGAWAELERFLPAHSGSNRARGRPISMEEPCVMLSSREVPSEFLTPGYGSPEARDQDQLHRRKRQCLMVEVSSGSRDRPVLTRTLRVPLVDGCGDLRFRFTVHEDEGSNTTETVAASPVEGGGTTLPVPAPDLLGEAGMSLEEYWRAEDKWRQGTISQPQLAQCYGDAVAAELVRRWRAQEHPQATTRDGERDASCSQRGEPSQMEARMEEERDNLEETVMLTVGTMMGTLGVLTTPSTGMEMERPTMDLIREHLFRQQGQGLTEREQASTLYYMMANRGCEEYLNQVPALFESIGLNVDVNLQARCLPGPTPFMTWVETELWQEFLDYYEAAIGYESDGLQALRGQEVMPAGEQDEWRRELGDQCLDEQDHNRVGTGTWKRAGKTHKVMSRRSCIAIPGTTLGKKVERGEGIEETKGEIGNALGMTGVAAEAVDERVDRPEGELDILQATGEWLVLLGLRNGGEEQVEPQNAITRERQARARTLLTSLPERDLNMMVRALLRLTGMIYIEAARLVTQVQDTRRRNSEMVEVEVEPEQESDESMYMQRTVRFSPPREWEHLLQELVKIADKATEGDMQLLLGLRRRIESSLFLQTPRGCQLQAVLVAIGSDEEARVVPCETEENDGALLEEWWASLRAHMSLGQGEDTSARGSQDSPDVILCSEQKGKSEHDPKMVEAWEEERRELENERNKEEHIVALEQAQREEEERLQDEADQKLFQAYEGEAYKNWENWVVLNSPSYPKRRRLLVSTAEQGSDVAAFSTERRATLWVPERLDSLQIVLQLVREPDLPQAGPGSGLPNAGEQPTLDLQDAKYQKVYEAWKAGEITDRGISLIYGEDWLMLFEVMRDGAGGEETLPEAGHCEVPAGGGQEGGELATVVTTQLDDGGDGSVIGGGTWGQRLKAEAEDFLDYSFPQDSEELKALSKYKSSENALRLIDAVGNFSPNAKVPSTNTCLHFTANQALGRESLSDRGAPRWLVATSSSFSSVIATSQPWAQGLRLFSAAWLAGQCNLIVANAALTACERSMQWQQTCDLWQSLPGFTLRPDVVSISAALSACSAATRWEKALALFVAMPELRQDRDLVAYSAAMAALDRRGLWEEALALLAELDAQGTTPDVVCFGAAVSACEKADRWPEALALIEDMHHRLLQANLVIYNAAISLWAEALCLLRHLHRCLLPPDVITQSAALSACEKAIQWKRGLGLLSAFPRARLLPNIVSFSAAISTCEKKGKWRIALSLKDFMERHSTEPTAISYNAAISACEKDKCQVQWQLFSELLHSVRGILTLTRVFLLRKLPRVGRRPRPADALAEVCIRDPRLSKGFEAILPMKGVFLASSNIMKAAVGQAVNFMVFRSLVGQKEYKAAFRLAERWLMVVVLPASVNDALSQRLVDSAASLVSLRHGCFASVGDFRQLDPIFRALEAFADMAPDPFSFLGQLMWHPLATDWAQVIQLRMEQWHKGWSETARPALAEPQGFSLFLDGKVMASSLDDRAFSAALQLLVMEGKQEAKPRPDSPASDVRCHSLFLNTGPEGLEPLPSHQYSILQKGPWLLFVLWNMANLGSVSSGALPASQAKAMPSDPFGVDLSLELLASLPLPPPQLLQWFRLTKTMPRMLFHVVWSALFRRMENMGETQTVAKLKQHHFLQSDGKLDAPWRSAPERIMPGTDVGTAPQESWHNATLIPACEFAGKSPFLLARRLQESIVAKDLQSYQAMAHRGQTLQDWPHIGCFVDQHCFKTEPALAAEGRTSAKNLLEWGLHKRHVDTGGNVWMLMPSSKLKVDWARSPPEMPKKRTYKLRAPWALPDDAPKYYAALMSASSEREVQVALSALKLYDVRQQSFTSWRDAAKAFDDWRCVMLGPAVKWTMRASDQAVHARPPPRGLSAEDIALRNVLRAAHVGQYFAAFQREDFNFTLKQSHDLQMAVKNACPNWPFFYRPESPLFYRSFASPRTGFDLRYMSANSQWAAAAAPSVAAAAEASSQVPDLAAAAAPPVPAAEAGSADVAHLFLAAYPRILQFLRANSRLGCRSCASRPGCPADVAHLDFPHEASPCVDEYWSKEGRRRRWSEWQAVYKRDEEEAVVELALHLESLQAGSYEETSDDSIFASSEEEGAGLLPTPAGPPPPTPAIDTMATGLLLRMDTDAASNLQTASMWLNAHLLMQAQAGIVTNLGNAKGKNDGSNELLQRRNGEPDGLDNRDHQEEDDSLETVLLEDEEHDDTDNAAVTEEVAGTNPAPVESQGHTDAGEAVPRHRSTSMAEERPLAATATDREIAEVPDIPQPMTPPCHVLDDQCSQQVAEPAQAHDLTDVSTTQIAGNPGWLFNADVMAFAKAYDIRRRLEIGMWLPTPDAQDQYADSEDTEQDTRKSTIALWKPPLPMPLLAPELKQMHPGNWRPLTPVSKTCGRTTASGKPLLEVLLLPSGKCGSIMPDSEELTVHFDRQADLPNRAGTKADLMSSISMPDDTMSEPCTRVCVPLHPRLEKCMSNYETLRAMSSLRLNKQHSSSDTMRHTANMSYTSAPLTVGQFVRLLYRLALATDVRWVSQQVTAYADDFHDCRMLVADNSEAFACATYELSSDAPHTLATSVTVRLAASWAYLRKCQPPPMEPMELSLQEKNFFGGVCPSLVPPVAKREREEDTPEMKKARLEEAARPWVMQDQPKGKGKGKSKGKGKGKGGSTSWRTSSGWTQAEDRQNRRWGGSWGQDVDLQDLQVTVQRLSQLTLRHEYALGNLRQDTSMCLFVKPGAEGLIPILFSASEKWNRTQEENPQLIDSSLRIVLMKAFLIELCNRLANTAKSEETMQAAKAMGWLTDHGEWKTLKWDPVLEKLQEVPDAPTKPTERLILEANELRKTINAENLYRFQSIYGLRKDHQTSWVKLAIEVSLRNQGEQVWDILQGWIGSAALHTMGCRLRKERGGVLMLGDHNFSLISRRATPENGKALSALEHAERKSADTPKAVQRPTPCLYAMDLPCLKTDSAESSSTSFASAQSPASVSVPRLPQGLRCPVLAAQIHAKKALDWTAAEYLDFLPALAETDWLWRCHASRRASWSKGPGRMRRHVLVDILRGESALDKIWGECLGDSDLRHQYQEPADPKAKKTEATLLGAGEPWRFQEGGPHHLRELPGIVSAASMHIVDGCRMWLGGSVIFEVARTEMAKGVASPGHRVLFAVSADDAHS</sequence>
<feature type="compositionally biased region" description="Polar residues" evidence="4">
    <location>
        <begin position="4074"/>
        <end position="4083"/>
    </location>
</feature>
<feature type="repeat" description="PPR" evidence="2">
    <location>
        <begin position="2479"/>
        <end position="2513"/>
    </location>
</feature>
<protein>
    <submittedName>
        <fullName evidence="6">Pentatricopeptide repeat-containing protein, chloroplastic</fullName>
    </submittedName>
</protein>
<dbReference type="CDD" id="cd01650">
    <property type="entry name" value="RT_nLTR_like"/>
    <property type="match status" value="1"/>
</dbReference>
<dbReference type="PROSITE" id="PS51375">
    <property type="entry name" value="PPR"/>
    <property type="match status" value="2"/>
</dbReference>
<feature type="compositionally biased region" description="Basic and acidic residues" evidence="4">
    <location>
        <begin position="3572"/>
        <end position="3597"/>
    </location>
</feature>
<dbReference type="Pfam" id="PF13812">
    <property type="entry name" value="PPR_3"/>
    <property type="match status" value="1"/>
</dbReference>
<evidence type="ECO:0000256" key="2">
    <source>
        <dbReference type="PROSITE-ProRule" id="PRU00708"/>
    </source>
</evidence>
<feature type="domain" description="Reverse transcriptase" evidence="5">
    <location>
        <begin position="640"/>
        <end position="910"/>
    </location>
</feature>
<feature type="region of interest" description="Disordered" evidence="4">
    <location>
        <begin position="3627"/>
        <end position="3666"/>
    </location>
</feature>
<feature type="compositionally biased region" description="Basic residues" evidence="4">
    <location>
        <begin position="4057"/>
        <end position="4069"/>
    </location>
</feature>
<keyword evidence="3" id="KW-0175">Coiled coil</keyword>
<dbReference type="Proteomes" id="UP000186817">
    <property type="component" value="Unassembled WGS sequence"/>
</dbReference>
<comment type="caution">
    <text evidence="6">The sequence shown here is derived from an EMBL/GenBank/DDBJ whole genome shotgun (WGS) entry which is preliminary data.</text>
</comment>
<name>A0A1Q9CSQ6_SYMMI</name>
<feature type="region of interest" description="Disordered" evidence="4">
    <location>
        <begin position="3570"/>
        <end position="3602"/>
    </location>
</feature>
<feature type="region of interest" description="Disordered" evidence="4">
    <location>
        <begin position="4025"/>
        <end position="4093"/>
    </location>
</feature>
<feature type="compositionally biased region" description="Basic and acidic residues" evidence="4">
    <location>
        <begin position="4026"/>
        <end position="4046"/>
    </location>
</feature>
<dbReference type="Gene3D" id="1.25.40.10">
    <property type="entry name" value="Tetratricopeptide repeat domain"/>
    <property type="match status" value="2"/>
</dbReference>
<dbReference type="InterPro" id="IPR002885">
    <property type="entry name" value="PPR_rpt"/>
</dbReference>
<feature type="compositionally biased region" description="Basic and acidic residues" evidence="4">
    <location>
        <begin position="1"/>
        <end position="19"/>
    </location>
</feature>
<evidence type="ECO:0000313" key="7">
    <source>
        <dbReference type="Proteomes" id="UP000186817"/>
    </source>
</evidence>
<feature type="compositionally biased region" description="Basic and acidic residues" evidence="4">
    <location>
        <begin position="1136"/>
        <end position="1154"/>
    </location>
</feature>
<feature type="region of interest" description="Disordered" evidence="4">
    <location>
        <begin position="1"/>
        <end position="20"/>
    </location>
</feature>
<dbReference type="PANTHER" id="PTHR47447:SF17">
    <property type="entry name" value="OS12G0638900 PROTEIN"/>
    <property type="match status" value="1"/>
</dbReference>
<evidence type="ECO:0000256" key="4">
    <source>
        <dbReference type="SAM" id="MobiDB-lite"/>
    </source>
</evidence>
<feature type="compositionally biased region" description="Basic and acidic residues" evidence="4">
    <location>
        <begin position="1163"/>
        <end position="1178"/>
    </location>
</feature>
<dbReference type="OrthoDB" id="423613at2759"/>
<evidence type="ECO:0000313" key="6">
    <source>
        <dbReference type="EMBL" id="OLP85958.1"/>
    </source>
</evidence>
<feature type="region of interest" description="Disordered" evidence="4">
    <location>
        <begin position="1577"/>
        <end position="1609"/>
    </location>
</feature>
<evidence type="ECO:0000256" key="1">
    <source>
        <dbReference type="ARBA" id="ARBA00022737"/>
    </source>
</evidence>
<dbReference type="PROSITE" id="PS50878">
    <property type="entry name" value="RT_POL"/>
    <property type="match status" value="1"/>
</dbReference>
<keyword evidence="1" id="KW-0677">Repeat</keyword>
<feature type="coiled-coil region" evidence="3">
    <location>
        <begin position="2073"/>
        <end position="2114"/>
    </location>
</feature>
<proteinExistence type="predicted"/>
<dbReference type="EMBL" id="LSRX01000945">
    <property type="protein sequence ID" value="OLP85958.1"/>
    <property type="molecule type" value="Genomic_DNA"/>
</dbReference>
<gene>
    <name evidence="6" type="ORF">AK812_SmicGene32994</name>
</gene>